<reference evidence="1" key="1">
    <citation type="journal article" date="2017" name="Mycologia">
        <title>Fusarium algeriense, sp. nov., a novel toxigenic crown rot pathogen of durum wheat from Algeria is nested in the Fusarium burgessii species complex.</title>
        <authorList>
            <person name="Laraba I."/>
            <person name="Keddad A."/>
            <person name="Boureghda H."/>
            <person name="Abdallah N."/>
            <person name="Vaughan M.M."/>
            <person name="Proctor R.H."/>
            <person name="Busman M."/>
            <person name="O'Donnell K."/>
        </authorList>
    </citation>
    <scope>NUCLEOTIDE SEQUENCE</scope>
    <source>
        <strain evidence="1">NRRL 25174</strain>
    </source>
</reference>
<dbReference type="Proteomes" id="UP000730481">
    <property type="component" value="Unassembled WGS sequence"/>
</dbReference>
<protein>
    <submittedName>
        <fullName evidence="1">Uncharacterized protein</fullName>
    </submittedName>
</protein>
<comment type="caution">
    <text evidence="1">The sequence shown here is derived from an EMBL/GenBank/DDBJ whole genome shotgun (WGS) entry which is preliminary data.</text>
</comment>
<dbReference type="AlphaFoldDB" id="A0A9P5E0M6"/>
<sequence length="84" mass="8994">MLGSMVGNLVVGVPVTPASEGKDGDTDQVEQVFYSVQCEAGTWGVASHCQAWCNGKHLNFNHSRCPIGSHNADDLYSDCYCVGE</sequence>
<organism evidence="1 2">
    <name type="scientific">Fusarium beomiforme</name>
    <dbReference type="NCBI Taxonomy" id="44412"/>
    <lineage>
        <taxon>Eukaryota</taxon>
        <taxon>Fungi</taxon>
        <taxon>Dikarya</taxon>
        <taxon>Ascomycota</taxon>
        <taxon>Pezizomycotina</taxon>
        <taxon>Sordariomycetes</taxon>
        <taxon>Hypocreomycetidae</taxon>
        <taxon>Hypocreales</taxon>
        <taxon>Nectriaceae</taxon>
        <taxon>Fusarium</taxon>
        <taxon>Fusarium burgessii species complex</taxon>
    </lineage>
</organism>
<feature type="non-terminal residue" evidence="1">
    <location>
        <position position="84"/>
    </location>
</feature>
<evidence type="ECO:0000313" key="1">
    <source>
        <dbReference type="EMBL" id="KAF4341759.1"/>
    </source>
</evidence>
<proteinExistence type="predicted"/>
<reference evidence="1" key="2">
    <citation type="submission" date="2020-02" db="EMBL/GenBank/DDBJ databases">
        <title>Identification and distribution of gene clusters putatively required for synthesis of sphingolipid metabolism inhibitors in phylogenetically diverse species of the filamentous fungus Fusarium.</title>
        <authorList>
            <person name="Kim H.-S."/>
            <person name="Busman M."/>
            <person name="Brown D.W."/>
            <person name="Divon H."/>
            <person name="Uhlig S."/>
            <person name="Proctor R.H."/>
        </authorList>
    </citation>
    <scope>NUCLEOTIDE SEQUENCE</scope>
    <source>
        <strain evidence="1">NRRL 25174</strain>
    </source>
</reference>
<evidence type="ECO:0000313" key="2">
    <source>
        <dbReference type="Proteomes" id="UP000730481"/>
    </source>
</evidence>
<gene>
    <name evidence="1" type="ORF">FBEOM_4298</name>
</gene>
<accession>A0A9P5E0M6</accession>
<dbReference type="OrthoDB" id="5006363at2759"/>
<keyword evidence="2" id="KW-1185">Reference proteome</keyword>
<name>A0A9P5E0M6_9HYPO</name>
<dbReference type="EMBL" id="PVQB02000178">
    <property type="protein sequence ID" value="KAF4341759.1"/>
    <property type="molecule type" value="Genomic_DNA"/>
</dbReference>